<evidence type="ECO:0000256" key="2">
    <source>
        <dbReference type="SAM" id="MobiDB-lite"/>
    </source>
</evidence>
<dbReference type="RefSeq" id="WP_073006549.1">
    <property type="nucleotide sequence ID" value="NZ_FQXD01000004.1"/>
</dbReference>
<dbReference type="AlphaFoldDB" id="A0A1M5QLZ1"/>
<dbReference type="PANTHER" id="PTHR10948:SF23">
    <property type="entry name" value="TRANSPOSASE INSI FOR INSERTION SEQUENCE ELEMENT IS30A-RELATED"/>
    <property type="match status" value="1"/>
</dbReference>
<dbReference type="PANTHER" id="PTHR10948">
    <property type="entry name" value="TRANSPOSASE"/>
    <property type="match status" value="1"/>
</dbReference>
<dbReference type="Pfam" id="PF13936">
    <property type="entry name" value="HTH_38"/>
    <property type="match status" value="1"/>
</dbReference>
<keyword evidence="1" id="KW-0233">DNA recombination</keyword>
<name>A0A1M5QLZ1_9BACI</name>
<dbReference type="GO" id="GO:0004803">
    <property type="term" value="F:transposase activity"/>
    <property type="evidence" value="ECO:0007669"/>
    <property type="project" value="TreeGrafter"/>
</dbReference>
<dbReference type="InterPro" id="IPR001584">
    <property type="entry name" value="Integrase_cat-core"/>
</dbReference>
<dbReference type="GO" id="GO:0006310">
    <property type="term" value="P:DNA recombination"/>
    <property type="evidence" value="ECO:0007669"/>
    <property type="project" value="UniProtKB-KW"/>
</dbReference>
<dbReference type="InterPro" id="IPR036397">
    <property type="entry name" value="RNaseH_sf"/>
</dbReference>
<dbReference type="InterPro" id="IPR051917">
    <property type="entry name" value="Transposase-Integrase"/>
</dbReference>
<sequence>MSYTHLTKTEIIFIEEYLEFGLSGRKIAEKLKRGHETIYRVIRALKNGLTALDIHLNYKANKAKCGRKRTQLTDEERAYIEEKARDGWTPDVIIGRNERTISCSMRTLYRKFEAGEFDVNTLPMQGKRKPNGYKEKRGKQSFRRGIQDRDNDHPNYKKEFGHLEGDTIVGRHHKSAVITLVERLTKCIIAIKPEGRRAANVESSLNDWLAPLPKHLFKSIIFDCGKEFSNWKSISNKQDIDIYFADPGTPSQRGLNEHSNGLLRRNGLPKDMDFNPITQTYISEVALRRNNFPRKSLGYKTPMECFMSHVDKEFDQNMLSRLI</sequence>
<proteinExistence type="predicted"/>
<keyword evidence="5" id="KW-1185">Reference proteome</keyword>
<dbReference type="Gene3D" id="3.30.420.10">
    <property type="entry name" value="Ribonuclease H-like superfamily/Ribonuclease H"/>
    <property type="match status" value="1"/>
</dbReference>
<dbReference type="SUPFAM" id="SSF53098">
    <property type="entry name" value="Ribonuclease H-like"/>
    <property type="match status" value="1"/>
</dbReference>
<dbReference type="PROSITE" id="PS50994">
    <property type="entry name" value="INTEGRASE"/>
    <property type="match status" value="1"/>
</dbReference>
<evidence type="ECO:0000259" key="3">
    <source>
        <dbReference type="PROSITE" id="PS50994"/>
    </source>
</evidence>
<dbReference type="EMBL" id="FQXD01000004">
    <property type="protein sequence ID" value="SHH14789.1"/>
    <property type="molecule type" value="Genomic_DNA"/>
</dbReference>
<feature type="region of interest" description="Disordered" evidence="2">
    <location>
        <begin position="123"/>
        <end position="155"/>
    </location>
</feature>
<dbReference type="InterPro" id="IPR053392">
    <property type="entry name" value="Transposase_IS30-like"/>
</dbReference>
<dbReference type="Proteomes" id="UP000184079">
    <property type="component" value="Unassembled WGS sequence"/>
</dbReference>
<organism evidence="4 5">
    <name type="scientific">Virgibacillus chiguensis</name>
    <dbReference type="NCBI Taxonomy" id="411959"/>
    <lineage>
        <taxon>Bacteria</taxon>
        <taxon>Bacillati</taxon>
        <taxon>Bacillota</taxon>
        <taxon>Bacilli</taxon>
        <taxon>Bacillales</taxon>
        <taxon>Bacillaceae</taxon>
        <taxon>Virgibacillus</taxon>
    </lineage>
</organism>
<dbReference type="GO" id="GO:0003676">
    <property type="term" value="F:nucleic acid binding"/>
    <property type="evidence" value="ECO:0007669"/>
    <property type="project" value="InterPro"/>
</dbReference>
<dbReference type="InterPro" id="IPR025246">
    <property type="entry name" value="IS30-like_HTH"/>
</dbReference>
<evidence type="ECO:0000313" key="5">
    <source>
        <dbReference type="Proteomes" id="UP000184079"/>
    </source>
</evidence>
<dbReference type="GO" id="GO:0015074">
    <property type="term" value="P:DNA integration"/>
    <property type="evidence" value="ECO:0007669"/>
    <property type="project" value="InterPro"/>
</dbReference>
<dbReference type="GO" id="GO:0005829">
    <property type="term" value="C:cytosol"/>
    <property type="evidence" value="ECO:0007669"/>
    <property type="project" value="TreeGrafter"/>
</dbReference>
<feature type="compositionally biased region" description="Basic and acidic residues" evidence="2">
    <location>
        <begin position="145"/>
        <end position="155"/>
    </location>
</feature>
<reference evidence="5" key="1">
    <citation type="submission" date="2016-11" db="EMBL/GenBank/DDBJ databases">
        <authorList>
            <person name="Varghese N."/>
            <person name="Submissions S."/>
        </authorList>
    </citation>
    <scope>NUCLEOTIDE SEQUENCE [LARGE SCALE GENOMIC DNA]</scope>
    <source>
        <strain evidence="5">CGMCC 1.6496</strain>
    </source>
</reference>
<evidence type="ECO:0000313" key="4">
    <source>
        <dbReference type="EMBL" id="SHH14789.1"/>
    </source>
</evidence>
<protein>
    <submittedName>
        <fullName evidence="4">Transposase and inactivated derivatives, IS30 family</fullName>
    </submittedName>
</protein>
<gene>
    <name evidence="4" type="ORF">SAMN05421807_104185</name>
</gene>
<accession>A0A1M5QLZ1</accession>
<dbReference type="GO" id="GO:0032196">
    <property type="term" value="P:transposition"/>
    <property type="evidence" value="ECO:0007669"/>
    <property type="project" value="TreeGrafter"/>
</dbReference>
<dbReference type="OrthoDB" id="9776104at2"/>
<evidence type="ECO:0000256" key="1">
    <source>
        <dbReference type="ARBA" id="ARBA00023172"/>
    </source>
</evidence>
<dbReference type="NCBIfam" id="NF033563">
    <property type="entry name" value="transpos_IS30"/>
    <property type="match status" value="1"/>
</dbReference>
<dbReference type="InterPro" id="IPR012337">
    <property type="entry name" value="RNaseH-like_sf"/>
</dbReference>
<feature type="compositionally biased region" description="Basic residues" evidence="2">
    <location>
        <begin position="126"/>
        <end position="142"/>
    </location>
</feature>
<feature type="domain" description="Integrase catalytic" evidence="3">
    <location>
        <begin position="150"/>
        <end position="310"/>
    </location>
</feature>